<accession>A0A4D6L4U6</accession>
<dbReference type="Proteomes" id="UP000501690">
    <property type="component" value="Linkage Group LG2"/>
</dbReference>
<evidence type="ECO:0000313" key="2">
    <source>
        <dbReference type="EMBL" id="QCD83537.1"/>
    </source>
</evidence>
<evidence type="ECO:0000313" key="3">
    <source>
        <dbReference type="Proteomes" id="UP000501690"/>
    </source>
</evidence>
<name>A0A4D6L4U6_VIGUN</name>
<organism evidence="2 3">
    <name type="scientific">Vigna unguiculata</name>
    <name type="common">Cowpea</name>
    <dbReference type="NCBI Taxonomy" id="3917"/>
    <lineage>
        <taxon>Eukaryota</taxon>
        <taxon>Viridiplantae</taxon>
        <taxon>Streptophyta</taxon>
        <taxon>Embryophyta</taxon>
        <taxon>Tracheophyta</taxon>
        <taxon>Spermatophyta</taxon>
        <taxon>Magnoliopsida</taxon>
        <taxon>eudicotyledons</taxon>
        <taxon>Gunneridae</taxon>
        <taxon>Pentapetalae</taxon>
        <taxon>rosids</taxon>
        <taxon>fabids</taxon>
        <taxon>Fabales</taxon>
        <taxon>Fabaceae</taxon>
        <taxon>Papilionoideae</taxon>
        <taxon>50 kb inversion clade</taxon>
        <taxon>NPAAA clade</taxon>
        <taxon>indigoferoid/millettioid clade</taxon>
        <taxon>Phaseoleae</taxon>
        <taxon>Vigna</taxon>
    </lineage>
</organism>
<dbReference type="EMBL" id="CP039346">
    <property type="protein sequence ID" value="QCD83537.1"/>
    <property type="molecule type" value="Genomic_DNA"/>
</dbReference>
<sequence>MQQDNNGCDMEYELEDDADSHHNIRVQSQTEMDPEIEVVVNVEVQPEIEVEENNEVEAEVGVQLEVDQIRVEEKNEVEVELGVQTEVDQIRVKETGADAVVITTATTNIESGKSLFTSAITIIIAATTTGNTPSRITNSCRKSPMPPSNSSSNLNHTQ</sequence>
<evidence type="ECO:0000256" key="1">
    <source>
        <dbReference type="SAM" id="MobiDB-lite"/>
    </source>
</evidence>
<proteinExistence type="predicted"/>
<dbReference type="AlphaFoldDB" id="A0A4D6L4U6"/>
<feature type="compositionally biased region" description="Polar residues" evidence="1">
    <location>
        <begin position="131"/>
        <end position="141"/>
    </location>
</feature>
<feature type="region of interest" description="Disordered" evidence="1">
    <location>
        <begin position="131"/>
        <end position="158"/>
    </location>
</feature>
<reference evidence="2 3" key="1">
    <citation type="submission" date="2019-04" db="EMBL/GenBank/DDBJ databases">
        <title>An improved genome assembly and genetic linkage map for asparagus bean, Vigna unguiculata ssp. sesquipedialis.</title>
        <authorList>
            <person name="Xia Q."/>
            <person name="Zhang R."/>
            <person name="Dong Y."/>
        </authorList>
    </citation>
    <scope>NUCLEOTIDE SEQUENCE [LARGE SCALE GENOMIC DNA]</scope>
    <source>
        <tissue evidence="2">Leaf</tissue>
    </source>
</reference>
<feature type="compositionally biased region" description="Low complexity" evidence="1">
    <location>
        <begin position="148"/>
        <end position="158"/>
    </location>
</feature>
<gene>
    <name evidence="2" type="ORF">DEO72_LG2g3883</name>
</gene>
<keyword evidence="3" id="KW-1185">Reference proteome</keyword>
<protein>
    <submittedName>
        <fullName evidence="2">Uncharacterized protein</fullName>
    </submittedName>
</protein>